<dbReference type="Proteomes" id="UP001178288">
    <property type="component" value="Chromosome"/>
</dbReference>
<reference evidence="5" key="1">
    <citation type="submission" date="2023-05" db="EMBL/GenBank/DDBJ databases">
        <title>Comparative genomics of Bacillaceae isolates and their secondary metabolite potential.</title>
        <authorList>
            <person name="Song L."/>
            <person name="Nielsen L.J."/>
            <person name="Mohite O."/>
            <person name="Xu X."/>
            <person name="Weber T."/>
            <person name="Kovacs A.T."/>
        </authorList>
    </citation>
    <scope>NUCLEOTIDE SEQUENCE</scope>
    <source>
        <strain evidence="5">XLM17</strain>
    </source>
</reference>
<evidence type="ECO:0000259" key="4">
    <source>
        <dbReference type="PROSITE" id="PS50977"/>
    </source>
</evidence>
<organism evidence="5 6">
    <name type="scientific">Neobacillus novalis</name>
    <dbReference type="NCBI Taxonomy" id="220687"/>
    <lineage>
        <taxon>Bacteria</taxon>
        <taxon>Bacillati</taxon>
        <taxon>Bacillota</taxon>
        <taxon>Bacilli</taxon>
        <taxon>Bacillales</taxon>
        <taxon>Bacillaceae</taxon>
        <taxon>Neobacillus</taxon>
    </lineage>
</organism>
<evidence type="ECO:0000256" key="3">
    <source>
        <dbReference type="PROSITE-ProRule" id="PRU00335"/>
    </source>
</evidence>
<accession>A0AA95SDB6</accession>
<dbReference type="AlphaFoldDB" id="A0AA95SDB6"/>
<dbReference type="PRINTS" id="PR00455">
    <property type="entry name" value="HTHTETR"/>
</dbReference>
<evidence type="ECO:0000256" key="2">
    <source>
        <dbReference type="ARBA" id="ARBA00023125"/>
    </source>
</evidence>
<sequence>MAPSNEQKLEQIHQQRINQIKKAAIKVFAHRGIVGTKMSMIAAEAGISQGLSYRYFKSKEELFITLIQEAMEEANAAFQHVQQLPGTPLEQIRTLTQNILDESNKYPFLLIQHASVSDEVPAKAKQIIEHFSAKASIEQLIPLFIKGQILGEFCEGDPYKLLFCYMSVITGLMLQDKQTDGKNWSEDVDILMKILTK</sequence>
<proteinExistence type="predicted"/>
<feature type="domain" description="HTH tetR-type" evidence="4">
    <location>
        <begin position="14"/>
        <end position="74"/>
    </location>
</feature>
<keyword evidence="2 3" id="KW-0238">DNA-binding</keyword>
<dbReference type="Pfam" id="PF00440">
    <property type="entry name" value="TetR_N"/>
    <property type="match status" value="1"/>
</dbReference>
<dbReference type="PROSITE" id="PS50977">
    <property type="entry name" value="HTH_TETR_2"/>
    <property type="match status" value="1"/>
</dbReference>
<feature type="DNA-binding region" description="H-T-H motif" evidence="3">
    <location>
        <begin position="37"/>
        <end position="56"/>
    </location>
</feature>
<dbReference type="Gene3D" id="1.10.357.10">
    <property type="entry name" value="Tetracycline Repressor, domain 2"/>
    <property type="match status" value="1"/>
</dbReference>
<evidence type="ECO:0000256" key="1">
    <source>
        <dbReference type="ARBA" id="ARBA00022491"/>
    </source>
</evidence>
<evidence type="ECO:0000313" key="5">
    <source>
        <dbReference type="EMBL" id="WHY86953.1"/>
    </source>
</evidence>
<dbReference type="PANTHER" id="PTHR43479:SF11">
    <property type="entry name" value="ACREF_ENVCD OPERON REPRESSOR-RELATED"/>
    <property type="match status" value="1"/>
</dbReference>
<dbReference type="SUPFAM" id="SSF46689">
    <property type="entry name" value="Homeodomain-like"/>
    <property type="match status" value="1"/>
</dbReference>
<protein>
    <submittedName>
        <fullName evidence="5">TetR/AcrR family transcriptional regulator</fullName>
    </submittedName>
</protein>
<name>A0AA95SDB6_9BACI</name>
<evidence type="ECO:0000313" key="6">
    <source>
        <dbReference type="Proteomes" id="UP001178288"/>
    </source>
</evidence>
<dbReference type="RefSeq" id="WP_066082694.1">
    <property type="nucleotide sequence ID" value="NZ_CP126114.1"/>
</dbReference>
<keyword evidence="6" id="KW-1185">Reference proteome</keyword>
<dbReference type="InterPro" id="IPR001647">
    <property type="entry name" value="HTH_TetR"/>
</dbReference>
<dbReference type="KEGG" id="nnv:QNH39_03545"/>
<dbReference type="InterPro" id="IPR050624">
    <property type="entry name" value="HTH-type_Tx_Regulator"/>
</dbReference>
<dbReference type="PANTHER" id="PTHR43479">
    <property type="entry name" value="ACREF/ENVCD OPERON REPRESSOR-RELATED"/>
    <property type="match status" value="1"/>
</dbReference>
<dbReference type="EMBL" id="CP126114">
    <property type="protein sequence ID" value="WHY86953.1"/>
    <property type="molecule type" value="Genomic_DNA"/>
</dbReference>
<dbReference type="GO" id="GO:0003677">
    <property type="term" value="F:DNA binding"/>
    <property type="evidence" value="ECO:0007669"/>
    <property type="project" value="UniProtKB-UniRule"/>
</dbReference>
<keyword evidence="1" id="KW-0678">Repressor</keyword>
<gene>
    <name evidence="5" type="ORF">QNH39_03545</name>
</gene>
<dbReference type="InterPro" id="IPR009057">
    <property type="entry name" value="Homeodomain-like_sf"/>
</dbReference>